<feature type="region of interest" description="Disordered" evidence="4">
    <location>
        <begin position="84"/>
        <end position="107"/>
    </location>
</feature>
<evidence type="ECO:0000256" key="2">
    <source>
        <dbReference type="ARBA" id="ARBA00022771"/>
    </source>
</evidence>
<organism evidence="6 7">
    <name type="scientific">Rotaria magnacalcarata</name>
    <dbReference type="NCBI Taxonomy" id="392030"/>
    <lineage>
        <taxon>Eukaryota</taxon>
        <taxon>Metazoa</taxon>
        <taxon>Spiralia</taxon>
        <taxon>Gnathifera</taxon>
        <taxon>Rotifera</taxon>
        <taxon>Eurotatoria</taxon>
        <taxon>Bdelloidea</taxon>
        <taxon>Philodinida</taxon>
        <taxon>Philodinidae</taxon>
        <taxon>Rotaria</taxon>
    </lineage>
</organism>
<keyword evidence="1" id="KW-0479">Metal-binding</keyword>
<keyword evidence="2" id="KW-0863">Zinc-finger</keyword>
<feature type="domain" description="FLYWCH-type" evidence="5">
    <location>
        <begin position="16"/>
        <end position="74"/>
    </location>
</feature>
<dbReference type="Gene3D" id="2.20.25.240">
    <property type="match status" value="1"/>
</dbReference>
<evidence type="ECO:0000256" key="4">
    <source>
        <dbReference type="SAM" id="MobiDB-lite"/>
    </source>
</evidence>
<dbReference type="EMBL" id="CAJOBJ010105898">
    <property type="protein sequence ID" value="CAF4608916.1"/>
    <property type="molecule type" value="Genomic_DNA"/>
</dbReference>
<gene>
    <name evidence="6" type="ORF">GIL414_LOCUS39265</name>
</gene>
<dbReference type="GO" id="GO:0008270">
    <property type="term" value="F:zinc ion binding"/>
    <property type="evidence" value="ECO:0007669"/>
    <property type="project" value="UniProtKB-KW"/>
</dbReference>
<reference evidence="6" key="1">
    <citation type="submission" date="2021-02" db="EMBL/GenBank/DDBJ databases">
        <authorList>
            <person name="Nowell W R."/>
        </authorList>
    </citation>
    <scope>NUCLEOTIDE SEQUENCE</scope>
</reference>
<dbReference type="InterPro" id="IPR007588">
    <property type="entry name" value="Znf_FLYWCH"/>
</dbReference>
<evidence type="ECO:0000256" key="1">
    <source>
        <dbReference type="ARBA" id="ARBA00022723"/>
    </source>
</evidence>
<dbReference type="AlphaFoldDB" id="A0A8S2Z595"/>
<sequence length="107" mass="12719">METDVNSLHLKEYSLVETKRHKPCLIYCGHRYVQDKIQNRTIYWRCEDRSHCNGRAHQLIGNGSLPILTIKHNHPPIIEDLSRHDIVSVDSHRRQKRQNRKSHDDMT</sequence>
<keyword evidence="3" id="KW-0862">Zinc</keyword>
<evidence type="ECO:0000313" key="6">
    <source>
        <dbReference type="EMBL" id="CAF4608916.1"/>
    </source>
</evidence>
<name>A0A8S2Z595_9BILA</name>
<accession>A0A8S2Z595</accession>
<proteinExistence type="predicted"/>
<evidence type="ECO:0000313" key="7">
    <source>
        <dbReference type="Proteomes" id="UP000681720"/>
    </source>
</evidence>
<dbReference type="Proteomes" id="UP000681720">
    <property type="component" value="Unassembled WGS sequence"/>
</dbReference>
<dbReference type="Pfam" id="PF04500">
    <property type="entry name" value="FLYWCH"/>
    <property type="match status" value="1"/>
</dbReference>
<protein>
    <recommendedName>
        <fullName evidence="5">FLYWCH-type domain-containing protein</fullName>
    </recommendedName>
</protein>
<comment type="caution">
    <text evidence="6">The sequence shown here is derived from an EMBL/GenBank/DDBJ whole genome shotgun (WGS) entry which is preliminary data.</text>
</comment>
<evidence type="ECO:0000256" key="3">
    <source>
        <dbReference type="ARBA" id="ARBA00022833"/>
    </source>
</evidence>
<evidence type="ECO:0000259" key="5">
    <source>
        <dbReference type="Pfam" id="PF04500"/>
    </source>
</evidence>